<dbReference type="InterPro" id="IPR011330">
    <property type="entry name" value="Glyco_hydro/deAcase_b/a-brl"/>
</dbReference>
<dbReference type="AlphaFoldDB" id="A0AB39BSV2"/>
<evidence type="ECO:0000313" key="4">
    <source>
        <dbReference type="EMBL" id="XDI36500.1"/>
    </source>
</evidence>
<gene>
    <name evidence="4" type="ORF">AB3N04_17740</name>
</gene>
<dbReference type="GO" id="GO:0016810">
    <property type="term" value="F:hydrolase activity, acting on carbon-nitrogen (but not peptide) bonds"/>
    <property type="evidence" value="ECO:0007669"/>
    <property type="project" value="InterPro"/>
</dbReference>
<keyword evidence="2" id="KW-0732">Signal</keyword>
<feature type="compositionally biased region" description="Polar residues" evidence="1">
    <location>
        <begin position="28"/>
        <end position="41"/>
    </location>
</feature>
<feature type="signal peptide" evidence="2">
    <location>
        <begin position="1"/>
        <end position="20"/>
    </location>
</feature>
<organism evidence="4">
    <name type="scientific">Alkalihalophilus sp. As8PL</name>
    <dbReference type="NCBI Taxonomy" id="3237103"/>
    <lineage>
        <taxon>Bacteria</taxon>
        <taxon>Bacillati</taxon>
        <taxon>Bacillota</taxon>
        <taxon>Bacilli</taxon>
        <taxon>Bacillales</taxon>
        <taxon>Bacillaceae</taxon>
        <taxon>Alkalihalophilus</taxon>
    </lineage>
</organism>
<dbReference type="InterPro" id="IPR050248">
    <property type="entry name" value="Polysacc_deacetylase_ArnD"/>
</dbReference>
<dbReference type="InterPro" id="IPR002509">
    <property type="entry name" value="NODB_dom"/>
</dbReference>
<dbReference type="PROSITE" id="PS51677">
    <property type="entry name" value="NODB"/>
    <property type="match status" value="1"/>
</dbReference>
<evidence type="ECO:0000259" key="3">
    <source>
        <dbReference type="PROSITE" id="PS51677"/>
    </source>
</evidence>
<feature type="chain" id="PRO_5044246633" evidence="2">
    <location>
        <begin position="21"/>
        <end position="286"/>
    </location>
</feature>
<accession>A0AB39BSV2</accession>
<feature type="compositionally biased region" description="Acidic residues" evidence="1">
    <location>
        <begin position="49"/>
        <end position="65"/>
    </location>
</feature>
<evidence type="ECO:0000256" key="2">
    <source>
        <dbReference type="SAM" id="SignalP"/>
    </source>
</evidence>
<proteinExistence type="predicted"/>
<dbReference type="Pfam" id="PF01522">
    <property type="entry name" value="Polysacc_deac_1"/>
    <property type="match status" value="1"/>
</dbReference>
<evidence type="ECO:0000256" key="1">
    <source>
        <dbReference type="SAM" id="MobiDB-lite"/>
    </source>
</evidence>
<reference evidence="4" key="1">
    <citation type="submission" date="2024-07" db="EMBL/GenBank/DDBJ databases">
        <title>Identification and characteristics of an arsenic-resistant bacterial isolate, which belongs to a novel species.</title>
        <authorList>
            <person name="Juszczyk A."/>
            <person name="Kowalczyk A."/>
            <person name="Was K."/>
            <person name="Kosowicz W."/>
            <person name="Budzyn A."/>
            <person name="Latowski D."/>
        </authorList>
    </citation>
    <scope>NUCLEOTIDE SEQUENCE</scope>
    <source>
        <strain evidence="4">As8PL</strain>
    </source>
</reference>
<dbReference type="RefSeq" id="WP_368503940.1">
    <property type="nucleotide sequence ID" value="NZ_CP162551.1"/>
</dbReference>
<name>A0AB39BSV2_9BACI</name>
<dbReference type="Gene3D" id="3.20.20.370">
    <property type="entry name" value="Glycoside hydrolase/deacetylase"/>
    <property type="match status" value="1"/>
</dbReference>
<dbReference type="PROSITE" id="PS51257">
    <property type="entry name" value="PROKAR_LIPOPROTEIN"/>
    <property type="match status" value="1"/>
</dbReference>
<dbReference type="CDD" id="cd10917">
    <property type="entry name" value="CE4_NodB_like_6s_7s"/>
    <property type="match status" value="1"/>
</dbReference>
<feature type="domain" description="NodB homology" evidence="3">
    <location>
        <begin position="97"/>
        <end position="277"/>
    </location>
</feature>
<protein>
    <submittedName>
        <fullName evidence="4">Polysaccharide deacetylase family protein</fullName>
    </submittedName>
</protein>
<sequence length="286" mass="32324">MSRGLMSLIAVILIAALFMAGCNNSVDTNEQDANSEAASDQTTEHDESNDGSESNEEAEPDLEEVDEQVEVDNQINQGYKINESNWKVEPLGEEEKNVVLLTIDDAPDKHSVEMAKILKDLEAGAIFFVNGHFINSEEGQAQLKEIYEMGFEIGNHTMNHKNLRDLSEEDQYAEIVQLNDLIEDIIGERPRFFRAPFGANTDYSEQVVKDEGMVLMNWTYGYDWEADYMEAAALADIMVNTPYLTEGANLLMHDRQWTMEALDEIVNGLEEKGYRIIDPKEIKGLE</sequence>
<dbReference type="SUPFAM" id="SSF88713">
    <property type="entry name" value="Glycoside hydrolase/deacetylase"/>
    <property type="match status" value="1"/>
</dbReference>
<feature type="region of interest" description="Disordered" evidence="1">
    <location>
        <begin position="28"/>
        <end position="65"/>
    </location>
</feature>
<dbReference type="EMBL" id="CP162551">
    <property type="protein sequence ID" value="XDI36500.1"/>
    <property type="molecule type" value="Genomic_DNA"/>
</dbReference>
<dbReference type="GO" id="GO:0005975">
    <property type="term" value="P:carbohydrate metabolic process"/>
    <property type="evidence" value="ECO:0007669"/>
    <property type="project" value="InterPro"/>
</dbReference>
<dbReference type="PANTHER" id="PTHR10587">
    <property type="entry name" value="GLYCOSYL TRANSFERASE-RELATED"/>
    <property type="match status" value="1"/>
</dbReference>